<evidence type="ECO:0000313" key="2">
    <source>
        <dbReference type="Proteomes" id="UP000308600"/>
    </source>
</evidence>
<sequence>MSEYWVSKKKYFCKYCDTYIADDVPSRQQHESGLRHKGNMERFIRSLYKAGEKRQKDLEEEKREILRVEKAAQAAYAQDISSGHATPNSTTTASALPVASSSKATSKKPTSAWTNYSTAESLGYHDPDAERSAADALLRHAQGVVGEWQAIVPTRKPDRNELRDDRGTLGVKRSAEMAAEEGPEAKLRKKTVSLGLGEIYDPGVIPVKTTKNEPTQEAKSDPESASTLTRPSPPQSGWTNSRWQTVDPLAENIKQEDDLRIAAAESVLDDVKQEPDLAESAEEIKPVFKKRRGPVDASRNRRPV</sequence>
<name>A0ACD3ASL2_9AGAR</name>
<proteinExistence type="predicted"/>
<dbReference type="Proteomes" id="UP000308600">
    <property type="component" value="Unassembled WGS sequence"/>
</dbReference>
<keyword evidence="2" id="KW-1185">Reference proteome</keyword>
<protein>
    <submittedName>
        <fullName evidence="1">Uncharacterized protein</fullName>
    </submittedName>
</protein>
<reference evidence="1 2" key="1">
    <citation type="journal article" date="2019" name="Nat. Ecol. Evol.">
        <title>Megaphylogeny resolves global patterns of mushroom evolution.</title>
        <authorList>
            <person name="Varga T."/>
            <person name="Krizsan K."/>
            <person name="Foldi C."/>
            <person name="Dima B."/>
            <person name="Sanchez-Garcia M."/>
            <person name="Sanchez-Ramirez S."/>
            <person name="Szollosi G.J."/>
            <person name="Szarkandi J.G."/>
            <person name="Papp V."/>
            <person name="Albert L."/>
            <person name="Andreopoulos W."/>
            <person name="Angelini C."/>
            <person name="Antonin V."/>
            <person name="Barry K.W."/>
            <person name="Bougher N.L."/>
            <person name="Buchanan P."/>
            <person name="Buyck B."/>
            <person name="Bense V."/>
            <person name="Catcheside P."/>
            <person name="Chovatia M."/>
            <person name="Cooper J."/>
            <person name="Damon W."/>
            <person name="Desjardin D."/>
            <person name="Finy P."/>
            <person name="Geml J."/>
            <person name="Haridas S."/>
            <person name="Hughes K."/>
            <person name="Justo A."/>
            <person name="Karasinski D."/>
            <person name="Kautmanova I."/>
            <person name="Kiss B."/>
            <person name="Kocsube S."/>
            <person name="Kotiranta H."/>
            <person name="LaButti K.M."/>
            <person name="Lechner B.E."/>
            <person name="Liimatainen K."/>
            <person name="Lipzen A."/>
            <person name="Lukacs Z."/>
            <person name="Mihaltcheva S."/>
            <person name="Morgado L.N."/>
            <person name="Niskanen T."/>
            <person name="Noordeloos M.E."/>
            <person name="Ohm R.A."/>
            <person name="Ortiz-Santana B."/>
            <person name="Ovrebo C."/>
            <person name="Racz N."/>
            <person name="Riley R."/>
            <person name="Savchenko A."/>
            <person name="Shiryaev A."/>
            <person name="Soop K."/>
            <person name="Spirin V."/>
            <person name="Szebenyi C."/>
            <person name="Tomsovsky M."/>
            <person name="Tulloss R.E."/>
            <person name="Uehling J."/>
            <person name="Grigoriev I.V."/>
            <person name="Vagvolgyi C."/>
            <person name="Papp T."/>
            <person name="Martin F.M."/>
            <person name="Miettinen O."/>
            <person name="Hibbett D.S."/>
            <person name="Nagy L.G."/>
        </authorList>
    </citation>
    <scope>NUCLEOTIDE SEQUENCE [LARGE SCALE GENOMIC DNA]</scope>
    <source>
        <strain evidence="1 2">NL-1719</strain>
    </source>
</reference>
<accession>A0ACD3ASL2</accession>
<evidence type="ECO:0000313" key="1">
    <source>
        <dbReference type="EMBL" id="TFK68706.1"/>
    </source>
</evidence>
<dbReference type="EMBL" id="ML208346">
    <property type="protein sequence ID" value="TFK68706.1"/>
    <property type="molecule type" value="Genomic_DNA"/>
</dbReference>
<organism evidence="1 2">
    <name type="scientific">Pluteus cervinus</name>
    <dbReference type="NCBI Taxonomy" id="181527"/>
    <lineage>
        <taxon>Eukaryota</taxon>
        <taxon>Fungi</taxon>
        <taxon>Dikarya</taxon>
        <taxon>Basidiomycota</taxon>
        <taxon>Agaricomycotina</taxon>
        <taxon>Agaricomycetes</taxon>
        <taxon>Agaricomycetidae</taxon>
        <taxon>Agaricales</taxon>
        <taxon>Pluteineae</taxon>
        <taxon>Pluteaceae</taxon>
        <taxon>Pluteus</taxon>
    </lineage>
</organism>
<gene>
    <name evidence="1" type="ORF">BDN72DRAFT_841505</name>
</gene>